<accession>X0SGI8</accession>
<dbReference type="PROSITE" id="PS00061">
    <property type="entry name" value="ADH_SHORT"/>
    <property type="match status" value="1"/>
</dbReference>
<dbReference type="InterPro" id="IPR020904">
    <property type="entry name" value="Sc_DH/Rdtase_CS"/>
</dbReference>
<dbReference type="SUPFAM" id="SSF51735">
    <property type="entry name" value="NAD(P)-binding Rossmann-fold domains"/>
    <property type="match status" value="1"/>
</dbReference>
<dbReference type="Gene3D" id="3.40.50.720">
    <property type="entry name" value="NAD(P)-binding Rossmann-like Domain"/>
    <property type="match status" value="1"/>
</dbReference>
<dbReference type="EMBL" id="BARS01000622">
    <property type="protein sequence ID" value="GAF80153.1"/>
    <property type="molecule type" value="Genomic_DNA"/>
</dbReference>
<evidence type="ECO:0000256" key="1">
    <source>
        <dbReference type="ARBA" id="ARBA00006484"/>
    </source>
</evidence>
<proteinExistence type="inferred from homology"/>
<dbReference type="GO" id="GO:0016616">
    <property type="term" value="F:oxidoreductase activity, acting on the CH-OH group of donors, NAD or NADP as acceptor"/>
    <property type="evidence" value="ECO:0007669"/>
    <property type="project" value="TreeGrafter"/>
</dbReference>
<dbReference type="NCBIfam" id="NF009466">
    <property type="entry name" value="PRK12826.1-2"/>
    <property type="match status" value="1"/>
</dbReference>
<dbReference type="PRINTS" id="PR00080">
    <property type="entry name" value="SDRFAMILY"/>
</dbReference>
<name>X0SGI8_9ZZZZ</name>
<gene>
    <name evidence="3" type="ORF">S01H1_01438</name>
</gene>
<dbReference type="PANTHER" id="PTHR42760:SF133">
    <property type="entry name" value="3-OXOACYL-[ACYL-CARRIER-PROTEIN] REDUCTASE"/>
    <property type="match status" value="1"/>
</dbReference>
<dbReference type="FunFam" id="3.40.50.720:FF:000173">
    <property type="entry name" value="3-oxoacyl-[acyl-carrier protein] reductase"/>
    <property type="match status" value="1"/>
</dbReference>
<protein>
    <submittedName>
        <fullName evidence="3">Uncharacterized protein</fullName>
    </submittedName>
</protein>
<feature type="non-terminal residue" evidence="3">
    <location>
        <position position="1"/>
    </location>
</feature>
<keyword evidence="2" id="KW-0560">Oxidoreductase</keyword>
<comment type="caution">
    <text evidence="3">The sequence shown here is derived from an EMBL/GenBank/DDBJ whole genome shotgun (WGS) entry which is preliminary data.</text>
</comment>
<dbReference type="AlphaFoldDB" id="X0SGI8"/>
<comment type="similarity">
    <text evidence="1">Belongs to the short-chain dehydrogenases/reductases (SDR) family.</text>
</comment>
<dbReference type="Pfam" id="PF13561">
    <property type="entry name" value="adh_short_C2"/>
    <property type="match status" value="1"/>
</dbReference>
<dbReference type="InterPro" id="IPR002347">
    <property type="entry name" value="SDR_fam"/>
</dbReference>
<dbReference type="PANTHER" id="PTHR42760">
    <property type="entry name" value="SHORT-CHAIN DEHYDROGENASES/REDUCTASES FAMILY MEMBER"/>
    <property type="match status" value="1"/>
</dbReference>
<dbReference type="InterPro" id="IPR036291">
    <property type="entry name" value="NAD(P)-bd_dom_sf"/>
</dbReference>
<dbReference type="PRINTS" id="PR00081">
    <property type="entry name" value="GDHRDH"/>
</dbReference>
<reference evidence="3" key="1">
    <citation type="journal article" date="2014" name="Front. Microbiol.">
        <title>High frequency of phylogenetically diverse reductive dehalogenase-homologous genes in deep subseafloor sedimentary metagenomes.</title>
        <authorList>
            <person name="Kawai M."/>
            <person name="Futagami T."/>
            <person name="Toyoda A."/>
            <person name="Takaki Y."/>
            <person name="Nishi S."/>
            <person name="Hori S."/>
            <person name="Arai W."/>
            <person name="Tsubouchi T."/>
            <person name="Morono Y."/>
            <person name="Uchiyama I."/>
            <person name="Ito T."/>
            <person name="Fujiyama A."/>
            <person name="Inagaki F."/>
            <person name="Takami H."/>
        </authorList>
    </citation>
    <scope>NUCLEOTIDE SEQUENCE</scope>
    <source>
        <strain evidence="3">Expedition CK06-06</strain>
    </source>
</reference>
<evidence type="ECO:0000256" key="2">
    <source>
        <dbReference type="ARBA" id="ARBA00023002"/>
    </source>
</evidence>
<evidence type="ECO:0000313" key="3">
    <source>
        <dbReference type="EMBL" id="GAF80153.1"/>
    </source>
</evidence>
<sequence>DIQTAEKVAREIKSLDQQALAIQVDVSDSKEVNRMVQSVLEKFKRVDILVNNAAIIKRGSIEDLTEEDWDRVMDVNLKGAFNCAKAVVGAMKKQRYGKIVNISSIAGKIGDLASAPCYGASKAGMTCLAKSLARELASYGINANVVAPHAIETDMSKEWSEEKRKSIIADIPLGRLGEPEDVAEAVVFLVSDKAKFITGEVLDVNGGCLMD</sequence>
<organism evidence="3">
    <name type="scientific">marine sediment metagenome</name>
    <dbReference type="NCBI Taxonomy" id="412755"/>
    <lineage>
        <taxon>unclassified sequences</taxon>
        <taxon>metagenomes</taxon>
        <taxon>ecological metagenomes</taxon>
    </lineage>
</organism>